<evidence type="ECO:0000313" key="5">
    <source>
        <dbReference type="EMBL" id="PAA54891.1"/>
    </source>
</evidence>
<accession>A0A267E013</accession>
<keyword evidence="1" id="KW-0677">Repeat</keyword>
<dbReference type="GO" id="GO:0016460">
    <property type="term" value="C:myosin II complex"/>
    <property type="evidence" value="ECO:0007669"/>
    <property type="project" value="TreeGrafter"/>
</dbReference>
<feature type="compositionally biased region" description="Basic residues" evidence="3">
    <location>
        <begin position="1"/>
        <end position="16"/>
    </location>
</feature>
<dbReference type="PANTHER" id="PTHR23048">
    <property type="entry name" value="MYOSIN LIGHT CHAIN 1, 3"/>
    <property type="match status" value="1"/>
</dbReference>
<feature type="domain" description="EF-hand" evidence="4">
    <location>
        <begin position="87"/>
        <end position="122"/>
    </location>
</feature>
<dbReference type="Gene3D" id="1.10.238.10">
    <property type="entry name" value="EF-hand"/>
    <property type="match status" value="2"/>
</dbReference>
<proteinExistence type="predicted"/>
<dbReference type="InterPro" id="IPR002048">
    <property type="entry name" value="EF_hand_dom"/>
</dbReference>
<dbReference type="AlphaFoldDB" id="A0A267E013"/>
<feature type="region of interest" description="Disordered" evidence="3">
    <location>
        <begin position="1"/>
        <end position="43"/>
    </location>
</feature>
<name>A0A267E013_9PLAT</name>
<dbReference type="PROSITE" id="PS50222">
    <property type="entry name" value="EF_HAND_2"/>
    <property type="match status" value="3"/>
</dbReference>
<keyword evidence="2" id="KW-0106">Calcium</keyword>
<dbReference type="SMART" id="SM00054">
    <property type="entry name" value="EFh"/>
    <property type="match status" value="3"/>
</dbReference>
<evidence type="ECO:0000313" key="6">
    <source>
        <dbReference type="Proteomes" id="UP000215902"/>
    </source>
</evidence>
<dbReference type="CDD" id="cd00051">
    <property type="entry name" value="EFh"/>
    <property type="match status" value="1"/>
</dbReference>
<evidence type="ECO:0000259" key="4">
    <source>
        <dbReference type="PROSITE" id="PS50222"/>
    </source>
</evidence>
<feature type="domain" description="EF-hand" evidence="4">
    <location>
        <begin position="160"/>
        <end position="195"/>
    </location>
</feature>
<reference evidence="5 6" key="1">
    <citation type="submission" date="2017-06" db="EMBL/GenBank/DDBJ databases">
        <title>A platform for efficient transgenesis in Macrostomum lignano, a flatworm model organism for stem cell research.</title>
        <authorList>
            <person name="Berezikov E."/>
        </authorList>
    </citation>
    <scope>NUCLEOTIDE SEQUENCE [LARGE SCALE GENOMIC DNA]</scope>
    <source>
        <strain evidence="5">DV1</strain>
        <tissue evidence="5">Whole organism</tissue>
    </source>
</reference>
<evidence type="ECO:0000256" key="3">
    <source>
        <dbReference type="SAM" id="MobiDB-lite"/>
    </source>
</evidence>
<dbReference type="EMBL" id="NIVC01002846">
    <property type="protein sequence ID" value="PAA54891.1"/>
    <property type="molecule type" value="Genomic_DNA"/>
</dbReference>
<dbReference type="GO" id="GO:0005509">
    <property type="term" value="F:calcium ion binding"/>
    <property type="evidence" value="ECO:0007669"/>
    <property type="project" value="InterPro"/>
</dbReference>
<sequence length="232" mass="25691">KKGGKKGGKKGSKKLGNKASIAGRSDLPKADGGAQDSGSVLMPKPLPPNIPLLGENLLHVLKTHEVEEKELHNMKIGVRALDELTPQEIRDLKLVFDVFDSDLDGNLSLAEVRLALRALGFKTDMDQVHKMATELNKGLVATDFNAFLNFVIDRQGDVRDLHDEIVLGFKHFDLDGTGKVTLANLKKLCRDYKVRIPDSELEEMIQEADTNGDNAVDVEEFVKVMMQTHMYS</sequence>
<evidence type="ECO:0000256" key="1">
    <source>
        <dbReference type="ARBA" id="ARBA00022737"/>
    </source>
</evidence>
<feature type="domain" description="EF-hand" evidence="4">
    <location>
        <begin position="196"/>
        <end position="231"/>
    </location>
</feature>
<protein>
    <recommendedName>
        <fullName evidence="4">EF-hand domain-containing protein</fullName>
    </recommendedName>
</protein>
<dbReference type="InterPro" id="IPR018247">
    <property type="entry name" value="EF_Hand_1_Ca_BS"/>
</dbReference>
<dbReference type="PROSITE" id="PS00018">
    <property type="entry name" value="EF_HAND_1"/>
    <property type="match status" value="1"/>
</dbReference>
<dbReference type="OrthoDB" id="343296at2759"/>
<organism evidence="5 6">
    <name type="scientific">Macrostomum lignano</name>
    <dbReference type="NCBI Taxonomy" id="282301"/>
    <lineage>
        <taxon>Eukaryota</taxon>
        <taxon>Metazoa</taxon>
        <taxon>Spiralia</taxon>
        <taxon>Lophotrochozoa</taxon>
        <taxon>Platyhelminthes</taxon>
        <taxon>Rhabditophora</taxon>
        <taxon>Macrostomorpha</taxon>
        <taxon>Macrostomida</taxon>
        <taxon>Macrostomidae</taxon>
        <taxon>Macrostomum</taxon>
    </lineage>
</organism>
<dbReference type="PANTHER" id="PTHR23048:SF59">
    <property type="entry name" value="EF-HAND SUPERFAMILY PROTEIN"/>
    <property type="match status" value="1"/>
</dbReference>
<evidence type="ECO:0000256" key="2">
    <source>
        <dbReference type="ARBA" id="ARBA00022837"/>
    </source>
</evidence>
<keyword evidence="6" id="KW-1185">Reference proteome</keyword>
<feature type="non-terminal residue" evidence="5">
    <location>
        <position position="1"/>
    </location>
</feature>
<comment type="caution">
    <text evidence="5">The sequence shown here is derived from an EMBL/GenBank/DDBJ whole genome shotgun (WGS) entry which is preliminary data.</text>
</comment>
<dbReference type="Proteomes" id="UP000215902">
    <property type="component" value="Unassembled WGS sequence"/>
</dbReference>
<dbReference type="InterPro" id="IPR011992">
    <property type="entry name" value="EF-hand-dom_pair"/>
</dbReference>
<dbReference type="FunFam" id="1.10.238.10:FF:000003">
    <property type="entry name" value="Calmodulin A"/>
    <property type="match status" value="1"/>
</dbReference>
<dbReference type="SUPFAM" id="SSF47473">
    <property type="entry name" value="EF-hand"/>
    <property type="match status" value="1"/>
</dbReference>
<dbReference type="STRING" id="282301.A0A267E013"/>
<dbReference type="InterPro" id="IPR050230">
    <property type="entry name" value="CALM/Myosin/TropC-like"/>
</dbReference>
<gene>
    <name evidence="5" type="ORF">BOX15_Mlig015188g2</name>
</gene>
<dbReference type="Pfam" id="PF13499">
    <property type="entry name" value="EF-hand_7"/>
    <property type="match status" value="1"/>
</dbReference>